<dbReference type="EMBL" id="CP026520">
    <property type="protein sequence ID" value="QAV18913.1"/>
    <property type="molecule type" value="Genomic_DNA"/>
</dbReference>
<dbReference type="RefSeq" id="WP_042227563.1">
    <property type="nucleotide sequence ID" value="NZ_JAMDMK010000032.1"/>
</dbReference>
<reference evidence="1 2" key="1">
    <citation type="submission" date="2018-01" db="EMBL/GenBank/DDBJ databases">
        <title>The whole genome sequencing and assembly of Paenibacillus chitinolyticus KCCM 41400 strain.</title>
        <authorList>
            <person name="Kim J.-Y."/>
            <person name="Park M.-K."/>
            <person name="Lee Y.-J."/>
            <person name="Yi H."/>
            <person name="Bahn Y.-S."/>
            <person name="Kim J.F."/>
            <person name="Lee D.-W."/>
        </authorList>
    </citation>
    <scope>NUCLEOTIDE SEQUENCE [LARGE SCALE GENOMIC DNA]</scope>
    <source>
        <strain evidence="1 2">KCCM 41400</strain>
    </source>
</reference>
<accession>A0A410WX46</accession>
<protein>
    <submittedName>
        <fullName evidence="1">Uncharacterized protein</fullName>
    </submittedName>
</protein>
<dbReference type="Proteomes" id="UP000288943">
    <property type="component" value="Chromosome"/>
</dbReference>
<evidence type="ECO:0000313" key="1">
    <source>
        <dbReference type="EMBL" id="QAV18913.1"/>
    </source>
</evidence>
<evidence type="ECO:0000313" key="2">
    <source>
        <dbReference type="Proteomes" id="UP000288943"/>
    </source>
</evidence>
<organism evidence="1 2">
    <name type="scientific">Paenibacillus chitinolyticus</name>
    <dbReference type="NCBI Taxonomy" id="79263"/>
    <lineage>
        <taxon>Bacteria</taxon>
        <taxon>Bacillati</taxon>
        <taxon>Bacillota</taxon>
        <taxon>Bacilli</taxon>
        <taxon>Bacillales</taxon>
        <taxon>Paenibacillaceae</taxon>
        <taxon>Paenibacillus</taxon>
    </lineage>
</organism>
<sequence length="64" mass="7515">MYIDNFLFDLSLNSKGEISVLIKIPKHLRDEPIDEVDISITEKDLRHMQHVFEMAKRSKSINTN</sequence>
<proteinExistence type="predicted"/>
<dbReference type="AlphaFoldDB" id="A0A410WX46"/>
<gene>
    <name evidence="1" type="ORF">PC41400_15000</name>
</gene>
<dbReference type="KEGG" id="pchi:PC41400_15000"/>
<name>A0A410WX46_9BACL</name>